<comment type="caution">
    <text evidence="2">The sequence shown here is derived from an EMBL/GenBank/DDBJ whole genome shotgun (WGS) entry which is preliminary data.</text>
</comment>
<evidence type="ECO:0000313" key="2">
    <source>
        <dbReference type="EMBL" id="KAA0697076.1"/>
    </source>
</evidence>
<dbReference type="AlphaFoldDB" id="A0A7V7KZF9"/>
<accession>A0A7V7KZF9</accession>
<keyword evidence="1" id="KW-0472">Membrane</keyword>
<protein>
    <submittedName>
        <fullName evidence="2">Urease accessory protein UreJ</fullName>
    </submittedName>
</protein>
<reference evidence="2 3" key="1">
    <citation type="submission" date="2018-07" db="EMBL/GenBank/DDBJ databases">
        <title>Pseudomonas laoshanensis sp. nov., isolated from soil.</title>
        <authorList>
            <person name="Sun J."/>
            <person name="Yu L."/>
            <person name="Wang M."/>
            <person name="Zhang C."/>
        </authorList>
    </citation>
    <scope>NUCLEOTIDE SEQUENCE [LARGE SCALE GENOMIC DNA]</scope>
    <source>
        <strain evidence="2 3">Y22</strain>
    </source>
</reference>
<feature type="transmembrane region" description="Helical" evidence="1">
    <location>
        <begin position="136"/>
        <end position="160"/>
    </location>
</feature>
<feature type="transmembrane region" description="Helical" evidence="1">
    <location>
        <begin position="83"/>
        <end position="100"/>
    </location>
</feature>
<gene>
    <name evidence="2" type="ORF">DT594_06170</name>
</gene>
<sequence>MLLVGVFAIPGLAHAHPGHENVSGLLSGLGHPLFGLDHLLAMVAVGLWGAQLGGKARWLLPALFVGVMLIGGGLAMVGLSVPAVEPGIVASVVVLGLFLLWARQVPLLISAAVVSIFALFHGVAHGAEMPLAASALTYALGFAVATAGLHLAGLLAGGWLQQRSLPVVSRIMGAAIGAIGLSMVAGM</sequence>
<dbReference type="OrthoDB" id="9808192at2"/>
<evidence type="ECO:0000256" key="1">
    <source>
        <dbReference type="SAM" id="Phobius"/>
    </source>
</evidence>
<dbReference type="Pfam" id="PF04955">
    <property type="entry name" value="HupE_UreJ"/>
    <property type="match status" value="1"/>
</dbReference>
<evidence type="ECO:0000313" key="3">
    <source>
        <dbReference type="Proteomes" id="UP000463138"/>
    </source>
</evidence>
<keyword evidence="3" id="KW-1185">Reference proteome</keyword>
<keyword evidence="1" id="KW-1133">Transmembrane helix</keyword>
<dbReference type="EMBL" id="QOVF01000001">
    <property type="protein sequence ID" value="KAA0697076.1"/>
    <property type="molecule type" value="Genomic_DNA"/>
</dbReference>
<feature type="transmembrane region" description="Helical" evidence="1">
    <location>
        <begin position="58"/>
        <end position="77"/>
    </location>
</feature>
<feature type="transmembrane region" description="Helical" evidence="1">
    <location>
        <begin position="31"/>
        <end position="51"/>
    </location>
</feature>
<dbReference type="PIRSF" id="PIRSF016919">
    <property type="entry name" value="HupE_UreJ"/>
    <property type="match status" value="1"/>
</dbReference>
<keyword evidence="1" id="KW-0812">Transmembrane</keyword>
<dbReference type="Proteomes" id="UP000463138">
    <property type="component" value="Unassembled WGS sequence"/>
</dbReference>
<dbReference type="InterPro" id="IPR007038">
    <property type="entry name" value="HupE_UreJ"/>
</dbReference>
<name>A0A7V7KZF9_9GAMM</name>
<feature type="transmembrane region" description="Helical" evidence="1">
    <location>
        <begin position="167"/>
        <end position="185"/>
    </location>
</feature>
<organism evidence="2 3">
    <name type="scientific">Halopseudomonas laoshanensis</name>
    <dbReference type="NCBI Taxonomy" id="2268758"/>
    <lineage>
        <taxon>Bacteria</taxon>
        <taxon>Pseudomonadati</taxon>
        <taxon>Pseudomonadota</taxon>
        <taxon>Gammaproteobacteria</taxon>
        <taxon>Pseudomonadales</taxon>
        <taxon>Pseudomonadaceae</taxon>
        <taxon>Halopseudomonas</taxon>
    </lineage>
</organism>
<proteinExistence type="predicted"/>
<feature type="transmembrane region" description="Helical" evidence="1">
    <location>
        <begin position="107"/>
        <end position="124"/>
    </location>
</feature>